<dbReference type="UniPathway" id="UPA00344"/>
<protein>
    <recommendedName>
        <fullName evidence="4 6">Molybdenum cofactor biosynthesis protein B</fullName>
    </recommendedName>
</protein>
<dbReference type="Pfam" id="PF00994">
    <property type="entry name" value="MoCF_biosynth"/>
    <property type="match status" value="1"/>
</dbReference>
<evidence type="ECO:0000259" key="7">
    <source>
        <dbReference type="SMART" id="SM00852"/>
    </source>
</evidence>
<dbReference type="SUPFAM" id="SSF53218">
    <property type="entry name" value="Molybdenum cofactor biosynthesis proteins"/>
    <property type="match status" value="1"/>
</dbReference>
<reference evidence="8 9" key="1">
    <citation type="journal article" date="2007" name="Proc. Natl. Acad. Sci. U.S.A.">
        <title>Genome and proteome of long-chain alkane degrading Geobacillus thermodenitrificans NG80-2 isolated from a deep-subsurface oil reservoir.</title>
        <authorList>
            <person name="Feng L."/>
            <person name="Wang W."/>
            <person name="Cheng J."/>
            <person name="Ren Y."/>
            <person name="Zhao G."/>
            <person name="Gao C."/>
            <person name="Tang Y."/>
            <person name="Liu X."/>
            <person name="Han W."/>
            <person name="Peng X."/>
            <person name="Liu R."/>
            <person name="Wang L."/>
        </authorList>
    </citation>
    <scope>NUCLEOTIDE SEQUENCE [LARGE SCALE GENOMIC DNA]</scope>
    <source>
        <strain evidence="8 9">NG80-2</strain>
    </source>
</reference>
<comment type="pathway">
    <text evidence="2 6">Cofactor biosynthesis; molybdopterin biosynthesis.</text>
</comment>
<evidence type="ECO:0000313" key="9">
    <source>
        <dbReference type="Proteomes" id="UP000001578"/>
    </source>
</evidence>
<dbReference type="InterPro" id="IPR008284">
    <property type="entry name" value="MoCF_biosynth_CS"/>
</dbReference>
<dbReference type="InterPro" id="IPR036425">
    <property type="entry name" value="MoaB/Mog-like_dom_sf"/>
</dbReference>
<dbReference type="GO" id="GO:0005829">
    <property type="term" value="C:cytosol"/>
    <property type="evidence" value="ECO:0007669"/>
    <property type="project" value="TreeGrafter"/>
</dbReference>
<dbReference type="KEGG" id="gtn:GTNG_2687"/>
<dbReference type="CDD" id="cd00886">
    <property type="entry name" value="MogA_MoaB"/>
    <property type="match status" value="1"/>
</dbReference>
<dbReference type="AlphaFoldDB" id="A4IRS8"/>
<keyword evidence="5 6" id="KW-0501">Molybdenum cofactor biosynthesis</keyword>
<comment type="function">
    <text evidence="1 6">May be involved in the biosynthesis of molybdopterin.</text>
</comment>
<dbReference type="PROSITE" id="PS01078">
    <property type="entry name" value="MOCF_BIOSYNTHESIS_1"/>
    <property type="match status" value="1"/>
</dbReference>
<evidence type="ECO:0000256" key="1">
    <source>
        <dbReference type="ARBA" id="ARBA00003487"/>
    </source>
</evidence>
<dbReference type="PANTHER" id="PTHR43232">
    <property type="entry name" value="MOLYBDENUM COFACTOR BIOSYNTHESIS PROTEIN B"/>
    <property type="match status" value="1"/>
</dbReference>
<dbReference type="Gene3D" id="3.40.980.10">
    <property type="entry name" value="MoaB/Mog-like domain"/>
    <property type="match status" value="1"/>
</dbReference>
<organism evidence="8 9">
    <name type="scientific">Geobacillus thermodenitrificans (strain NG80-2)</name>
    <dbReference type="NCBI Taxonomy" id="420246"/>
    <lineage>
        <taxon>Bacteria</taxon>
        <taxon>Bacillati</taxon>
        <taxon>Bacillota</taxon>
        <taxon>Bacilli</taxon>
        <taxon>Bacillales</taxon>
        <taxon>Anoxybacillaceae</taxon>
        <taxon>Geobacillus</taxon>
    </lineage>
</organism>
<proteinExistence type="inferred from homology"/>
<accession>A4IRS8</accession>
<dbReference type="InterPro" id="IPR001453">
    <property type="entry name" value="MoaB/Mog_dom"/>
</dbReference>
<dbReference type="Proteomes" id="UP000001578">
    <property type="component" value="Chromosome"/>
</dbReference>
<evidence type="ECO:0000256" key="4">
    <source>
        <dbReference type="ARBA" id="ARBA00015262"/>
    </source>
</evidence>
<dbReference type="InterPro" id="IPR012245">
    <property type="entry name" value="MoaB"/>
</dbReference>
<evidence type="ECO:0000256" key="3">
    <source>
        <dbReference type="ARBA" id="ARBA00006112"/>
    </source>
</evidence>
<dbReference type="FunFam" id="3.40.980.10:FF:000006">
    <property type="entry name" value="Molybdenum cofactor biosynthesis protein B"/>
    <property type="match status" value="1"/>
</dbReference>
<gene>
    <name evidence="8" type="ordered locus">GTNG_2687</name>
</gene>
<dbReference type="GO" id="GO:0006777">
    <property type="term" value="P:Mo-molybdopterin cofactor biosynthetic process"/>
    <property type="evidence" value="ECO:0007669"/>
    <property type="project" value="UniProtKB-UniRule"/>
</dbReference>
<dbReference type="eggNOG" id="COG0521">
    <property type="taxonomic scope" value="Bacteria"/>
</dbReference>
<evidence type="ECO:0000256" key="2">
    <source>
        <dbReference type="ARBA" id="ARBA00005046"/>
    </source>
</evidence>
<dbReference type="HOGENOM" id="CLU_077358_2_3_9"/>
<dbReference type="NCBIfam" id="TIGR00177">
    <property type="entry name" value="molyb_syn"/>
    <property type="match status" value="1"/>
</dbReference>
<sequence length="186" mass="20595">MLYLWMKTISEKERRTMSTIEHKQEAPKTVRCKVVTISDTRTEETDRSGRLMIELLTEAGHDVVGYDIVKDEEAAIREAVLDGCRRTDVDAVLTNGGTGIAKRDVTIETVSALLEKEIVGFGELFRFLSYTEDIGSAAMLSRAIAGVAMDTAIFCTPGSTGAVRLAMTKLILPELGHVMREIRKDR</sequence>
<dbReference type="SMART" id="SM00852">
    <property type="entry name" value="MoCF_biosynth"/>
    <property type="match status" value="1"/>
</dbReference>
<evidence type="ECO:0000256" key="5">
    <source>
        <dbReference type="ARBA" id="ARBA00023150"/>
    </source>
</evidence>
<name>A4IRS8_GEOTN</name>
<evidence type="ECO:0000313" key="8">
    <source>
        <dbReference type="EMBL" id="ABO68032.1"/>
    </source>
</evidence>
<dbReference type="EMBL" id="CP000557">
    <property type="protein sequence ID" value="ABO68032.1"/>
    <property type="molecule type" value="Genomic_DNA"/>
</dbReference>
<dbReference type="PANTHER" id="PTHR43232:SF2">
    <property type="entry name" value="MOLYBDENUM COFACTOR BIOSYNTHESIS PROTEIN B"/>
    <property type="match status" value="1"/>
</dbReference>
<evidence type="ECO:0000256" key="6">
    <source>
        <dbReference type="PIRNR" id="PIRNR006443"/>
    </source>
</evidence>
<feature type="domain" description="MoaB/Mog" evidence="7">
    <location>
        <begin position="33"/>
        <end position="178"/>
    </location>
</feature>
<comment type="similarity">
    <text evidence="3 6">Belongs to the MoaB/Mog family.</text>
</comment>
<dbReference type="PIRSF" id="PIRSF006443">
    <property type="entry name" value="MoaB"/>
    <property type="match status" value="1"/>
</dbReference>